<dbReference type="AlphaFoldDB" id="A0A150TN96"/>
<proteinExistence type="predicted"/>
<feature type="region of interest" description="Disordered" evidence="1">
    <location>
        <begin position="1"/>
        <end position="42"/>
    </location>
</feature>
<organism evidence="2 3">
    <name type="scientific">Sorangium cellulosum</name>
    <name type="common">Polyangium cellulosum</name>
    <dbReference type="NCBI Taxonomy" id="56"/>
    <lineage>
        <taxon>Bacteria</taxon>
        <taxon>Pseudomonadati</taxon>
        <taxon>Myxococcota</taxon>
        <taxon>Polyangia</taxon>
        <taxon>Polyangiales</taxon>
        <taxon>Polyangiaceae</taxon>
        <taxon>Sorangium</taxon>
    </lineage>
</organism>
<dbReference type="Proteomes" id="UP000075502">
    <property type="component" value="Unassembled WGS sequence"/>
</dbReference>
<protein>
    <submittedName>
        <fullName evidence="2">Uncharacterized protein</fullName>
    </submittedName>
</protein>
<reference evidence="2 3" key="1">
    <citation type="submission" date="2014-02" db="EMBL/GenBank/DDBJ databases">
        <title>The small core and large imbalanced accessory genome model reveals a collaborative survival strategy of Sorangium cellulosum strains in nature.</title>
        <authorList>
            <person name="Han K."/>
            <person name="Peng R."/>
            <person name="Blom J."/>
            <person name="Li Y.-Z."/>
        </authorList>
    </citation>
    <scope>NUCLEOTIDE SEQUENCE [LARGE SCALE GENOMIC DNA]</scope>
    <source>
        <strain evidence="2 3">So0007-03</strain>
    </source>
</reference>
<sequence length="305" mass="33537">AAPESGPRADRSPARRDRPGATSSRATPSKKRRGDINPCMTPDPGWGVYDRWSRAPSIGQMIMPHKGGVTKRGGFDVIIHFHGHEALRKEFVKTADGAVLVGIDLGIGSGAYSSAFSAPYVFENLLDSIERAVAKKTGKKKVYIRKLGLSAWSAGYGAIEQILRQPAGKRVDALVLLDSLHAGYADEHQRKLKVAQIEPFIAFARRAAAGEAFMFMSHSSILPPGYASTAETASFIVQQLRGKPRGSSRRDVLGLDMIRRFDRGDFHLRGYTGDDKPDHCAHLGLMADVMRVHLKPRWKTPRGRR</sequence>
<comment type="caution">
    <text evidence="2">The sequence shown here is derived from an EMBL/GenBank/DDBJ whole genome shotgun (WGS) entry which is preliminary data.</text>
</comment>
<evidence type="ECO:0000313" key="3">
    <source>
        <dbReference type="Proteomes" id="UP000075502"/>
    </source>
</evidence>
<feature type="compositionally biased region" description="Basic and acidic residues" evidence="1">
    <location>
        <begin position="7"/>
        <end position="19"/>
    </location>
</feature>
<dbReference type="EMBL" id="JEME01001785">
    <property type="protein sequence ID" value="KYG06130.1"/>
    <property type="molecule type" value="Genomic_DNA"/>
</dbReference>
<name>A0A150TN96_SORCE</name>
<accession>A0A150TN96</accession>
<gene>
    <name evidence="2" type="ORF">BE21_36640</name>
</gene>
<feature type="non-terminal residue" evidence="2">
    <location>
        <position position="1"/>
    </location>
</feature>
<evidence type="ECO:0000256" key="1">
    <source>
        <dbReference type="SAM" id="MobiDB-lite"/>
    </source>
</evidence>
<evidence type="ECO:0000313" key="2">
    <source>
        <dbReference type="EMBL" id="KYG06130.1"/>
    </source>
</evidence>